<name>A0A397U3M2_9GLOM</name>
<comment type="caution">
    <text evidence="1">The sequence shown here is derived from an EMBL/GenBank/DDBJ whole genome shotgun (WGS) entry which is preliminary data.</text>
</comment>
<accession>A0A397U3M2</accession>
<dbReference type="STRING" id="44941.A0A397U3M2"/>
<dbReference type="OrthoDB" id="9989112at2759"/>
<reference evidence="1 2" key="1">
    <citation type="submission" date="2018-06" db="EMBL/GenBank/DDBJ databases">
        <title>Comparative genomics reveals the genomic features of Rhizophagus irregularis, R. cerebriforme, R. diaphanum and Gigaspora rosea, and their symbiotic lifestyle signature.</title>
        <authorList>
            <person name="Morin E."/>
            <person name="San Clemente H."/>
            <person name="Chen E.C.H."/>
            <person name="De La Providencia I."/>
            <person name="Hainaut M."/>
            <person name="Kuo A."/>
            <person name="Kohler A."/>
            <person name="Murat C."/>
            <person name="Tang N."/>
            <person name="Roy S."/>
            <person name="Loubradou J."/>
            <person name="Henrissat B."/>
            <person name="Grigoriev I.V."/>
            <person name="Corradi N."/>
            <person name="Roux C."/>
            <person name="Martin F.M."/>
        </authorList>
    </citation>
    <scope>NUCLEOTIDE SEQUENCE [LARGE SCALE GENOMIC DNA]</scope>
    <source>
        <strain evidence="1 2">DAOM 194757</strain>
    </source>
</reference>
<protein>
    <submittedName>
        <fullName evidence="1">Uncharacterized protein</fullName>
    </submittedName>
</protein>
<proteinExistence type="predicted"/>
<dbReference type="PROSITE" id="PS51419">
    <property type="entry name" value="RAB"/>
    <property type="match status" value="1"/>
</dbReference>
<evidence type="ECO:0000313" key="1">
    <source>
        <dbReference type="EMBL" id="RIB04842.1"/>
    </source>
</evidence>
<sequence>MVIALVVSSNLMKMKKVEKKQVPTEEAKAYAREAGLLFFETSAKKGDEVQDVFVEIAKKIAYGIYKTYKKYNTSPVWYQTCDPQKETEEWSNGDKDIDNFINNIQLKTTKYDKVIEWIPFDKLTNLQKIKEHESELEQYMQLSDRIVYRITKDTTTSGYMIVASDEFNSIRNESFGECKYCRQHNTFFAWCQLYDPWKAAQD</sequence>
<organism evidence="1 2">
    <name type="scientific">Gigaspora rosea</name>
    <dbReference type="NCBI Taxonomy" id="44941"/>
    <lineage>
        <taxon>Eukaryota</taxon>
        <taxon>Fungi</taxon>
        <taxon>Fungi incertae sedis</taxon>
        <taxon>Mucoromycota</taxon>
        <taxon>Glomeromycotina</taxon>
        <taxon>Glomeromycetes</taxon>
        <taxon>Diversisporales</taxon>
        <taxon>Gigasporaceae</taxon>
        <taxon>Gigaspora</taxon>
    </lineage>
</organism>
<keyword evidence="2" id="KW-1185">Reference proteome</keyword>
<evidence type="ECO:0000313" key="2">
    <source>
        <dbReference type="Proteomes" id="UP000266673"/>
    </source>
</evidence>
<dbReference type="GO" id="GO:0003924">
    <property type="term" value="F:GTPase activity"/>
    <property type="evidence" value="ECO:0007669"/>
    <property type="project" value="InterPro"/>
</dbReference>
<dbReference type="Proteomes" id="UP000266673">
    <property type="component" value="Unassembled WGS sequence"/>
</dbReference>
<dbReference type="SUPFAM" id="SSF52540">
    <property type="entry name" value="P-loop containing nucleoside triphosphate hydrolases"/>
    <property type="match status" value="1"/>
</dbReference>
<gene>
    <name evidence="1" type="ORF">C2G38_2221281</name>
</gene>
<dbReference type="Gene3D" id="3.40.50.300">
    <property type="entry name" value="P-loop containing nucleotide triphosphate hydrolases"/>
    <property type="match status" value="1"/>
</dbReference>
<dbReference type="EMBL" id="QKWP01002100">
    <property type="protein sequence ID" value="RIB04842.1"/>
    <property type="molecule type" value="Genomic_DNA"/>
</dbReference>
<dbReference type="InterPro" id="IPR027417">
    <property type="entry name" value="P-loop_NTPase"/>
</dbReference>
<dbReference type="InterPro" id="IPR001806">
    <property type="entry name" value="Small_GTPase"/>
</dbReference>
<dbReference type="AlphaFoldDB" id="A0A397U3M2"/>
<dbReference type="GO" id="GO:0005525">
    <property type="term" value="F:GTP binding"/>
    <property type="evidence" value="ECO:0007669"/>
    <property type="project" value="InterPro"/>
</dbReference>
<dbReference type="Pfam" id="PF00071">
    <property type="entry name" value="Ras"/>
    <property type="match status" value="1"/>
</dbReference>